<comment type="caution">
    <text evidence="7">The sequence shown here is derived from an EMBL/GenBank/DDBJ whole genome shotgun (WGS) entry which is preliminary data.</text>
</comment>
<name>A0ABS2ICS0_9GAMM</name>
<accession>A0ABS2ICS0</accession>
<feature type="region of interest" description="Disordered" evidence="5">
    <location>
        <begin position="75"/>
        <end position="135"/>
    </location>
</feature>
<evidence type="ECO:0000313" key="8">
    <source>
        <dbReference type="Proteomes" id="UP000717995"/>
    </source>
</evidence>
<feature type="compositionally biased region" description="Basic and acidic residues" evidence="5">
    <location>
        <begin position="105"/>
        <end position="135"/>
    </location>
</feature>
<comment type="similarity">
    <text evidence="2">Belongs to the CpxP/Spy family.</text>
</comment>
<dbReference type="PANTHER" id="PTHR38102">
    <property type="entry name" value="PERIPLASMIC CHAPERONE SPY"/>
    <property type="match status" value="1"/>
</dbReference>
<organism evidence="7 8">
    <name type="scientific">Zestomonas insulae</name>
    <dbReference type="NCBI Taxonomy" id="2809017"/>
    <lineage>
        <taxon>Bacteria</taxon>
        <taxon>Pseudomonadati</taxon>
        <taxon>Pseudomonadota</taxon>
        <taxon>Gammaproteobacteria</taxon>
        <taxon>Pseudomonadales</taxon>
        <taxon>Pseudomonadaceae</taxon>
        <taxon>Zestomonas</taxon>
    </lineage>
</organism>
<sequence>MRKTLIAVLFAATLPALALAMPDGGPRHGGDHGPRFFKSLNLTDQQRQDIRQLMGEQMKNRHDINEKYLDKLPAAEKKAMQDELKAQHDKTQSAIRAKLTPEQQKQFDELQKKMEERRAERAEFQAWKAQKDKAQ</sequence>
<evidence type="ECO:0000256" key="6">
    <source>
        <dbReference type="SAM" id="SignalP"/>
    </source>
</evidence>
<dbReference type="InterPro" id="IPR052211">
    <property type="entry name" value="Cpx_auxiliary_protein"/>
</dbReference>
<dbReference type="PANTHER" id="PTHR38102:SF1">
    <property type="entry name" value="PERIPLASMIC CHAPERONE SPY"/>
    <property type="match status" value="1"/>
</dbReference>
<dbReference type="RefSeq" id="WP_205348006.1">
    <property type="nucleotide sequence ID" value="NZ_JAFEUP010000002.1"/>
</dbReference>
<feature type="chain" id="PRO_5045402151" evidence="6">
    <location>
        <begin position="21"/>
        <end position="135"/>
    </location>
</feature>
<reference evidence="7 8" key="1">
    <citation type="submission" date="2021-02" db="EMBL/GenBank/DDBJ databases">
        <authorList>
            <person name="Lee D.-H."/>
        </authorList>
    </citation>
    <scope>NUCLEOTIDE SEQUENCE [LARGE SCALE GENOMIC DNA]</scope>
    <source>
        <strain evidence="7 8">UL073</strain>
    </source>
</reference>
<gene>
    <name evidence="7" type="ORF">JQX08_08860</name>
</gene>
<evidence type="ECO:0000256" key="2">
    <source>
        <dbReference type="ARBA" id="ARBA00008441"/>
    </source>
</evidence>
<protein>
    <submittedName>
        <fullName evidence="7">Spy/CpxP family protein refolding chaperone</fullName>
    </submittedName>
</protein>
<comment type="subcellular location">
    <subcellularLocation>
        <location evidence="1">Periplasm</location>
    </subcellularLocation>
</comment>
<feature type="compositionally biased region" description="Basic and acidic residues" evidence="5">
    <location>
        <begin position="75"/>
        <end position="91"/>
    </location>
</feature>
<dbReference type="InterPro" id="IPR012899">
    <property type="entry name" value="LTXXQ"/>
</dbReference>
<dbReference type="Pfam" id="PF07813">
    <property type="entry name" value="LTXXQ"/>
    <property type="match status" value="1"/>
</dbReference>
<proteinExistence type="inferred from homology"/>
<dbReference type="EMBL" id="JAFEUP010000002">
    <property type="protein sequence ID" value="MBM7060820.1"/>
    <property type="molecule type" value="Genomic_DNA"/>
</dbReference>
<dbReference type="Proteomes" id="UP000717995">
    <property type="component" value="Unassembled WGS sequence"/>
</dbReference>
<keyword evidence="8" id="KW-1185">Reference proteome</keyword>
<evidence type="ECO:0000256" key="5">
    <source>
        <dbReference type="SAM" id="MobiDB-lite"/>
    </source>
</evidence>
<evidence type="ECO:0000256" key="4">
    <source>
        <dbReference type="ARBA" id="ARBA00022764"/>
    </source>
</evidence>
<evidence type="ECO:0000313" key="7">
    <source>
        <dbReference type="EMBL" id="MBM7060820.1"/>
    </source>
</evidence>
<keyword evidence="4" id="KW-0574">Periplasm</keyword>
<dbReference type="Gene3D" id="1.20.120.1490">
    <property type="match status" value="1"/>
</dbReference>
<evidence type="ECO:0000256" key="3">
    <source>
        <dbReference type="ARBA" id="ARBA00022729"/>
    </source>
</evidence>
<keyword evidence="3 6" id="KW-0732">Signal</keyword>
<feature type="signal peptide" evidence="6">
    <location>
        <begin position="1"/>
        <end position="20"/>
    </location>
</feature>
<evidence type="ECO:0000256" key="1">
    <source>
        <dbReference type="ARBA" id="ARBA00004418"/>
    </source>
</evidence>